<dbReference type="EMBL" id="JACHXI010000012">
    <property type="protein sequence ID" value="MBB3104140.1"/>
    <property type="molecule type" value="Genomic_DNA"/>
</dbReference>
<protein>
    <submittedName>
        <fullName evidence="5">Uncharacterized protein YutE (UPF0331/DUF86 family)</fullName>
    </submittedName>
</protein>
<evidence type="ECO:0000256" key="4">
    <source>
        <dbReference type="ARBA" id="ARBA00024207"/>
    </source>
</evidence>
<dbReference type="InterPro" id="IPR037038">
    <property type="entry name" value="HepT-like_sf"/>
</dbReference>
<comment type="similarity">
    <text evidence="4">Belongs to the HepT RNase toxin family.</text>
</comment>
<keyword evidence="1" id="KW-1277">Toxin-antitoxin system</keyword>
<dbReference type="PANTHER" id="PTHR33397">
    <property type="entry name" value="UPF0331 PROTEIN YUTE"/>
    <property type="match status" value="1"/>
</dbReference>
<evidence type="ECO:0000313" key="6">
    <source>
        <dbReference type="Proteomes" id="UP000549250"/>
    </source>
</evidence>
<comment type="caution">
    <text evidence="5">The sequence shown here is derived from an EMBL/GenBank/DDBJ whole genome shotgun (WGS) entry which is preliminary data.</text>
</comment>
<dbReference type="PANTHER" id="PTHR33397:SF3">
    <property type="entry name" value="MRNA NUCLEASE HEPT"/>
    <property type="match status" value="1"/>
</dbReference>
<dbReference type="Pfam" id="PF01934">
    <property type="entry name" value="HepT-like"/>
    <property type="match status" value="1"/>
</dbReference>
<gene>
    <name evidence="5" type="ORF">FHR87_002552</name>
</gene>
<accession>A0A839T5R2</accession>
<dbReference type="GO" id="GO:0110001">
    <property type="term" value="C:toxin-antitoxin complex"/>
    <property type="evidence" value="ECO:0007669"/>
    <property type="project" value="InterPro"/>
</dbReference>
<dbReference type="AlphaFoldDB" id="A0A839T5R2"/>
<name>A0A839T5R2_AZOMA</name>
<evidence type="ECO:0000256" key="3">
    <source>
        <dbReference type="ARBA" id="ARBA00022801"/>
    </source>
</evidence>
<keyword evidence="6" id="KW-1185">Reference proteome</keyword>
<dbReference type="GO" id="GO:0004540">
    <property type="term" value="F:RNA nuclease activity"/>
    <property type="evidence" value="ECO:0007669"/>
    <property type="project" value="InterPro"/>
</dbReference>
<reference evidence="5 6" key="1">
    <citation type="submission" date="2020-08" db="EMBL/GenBank/DDBJ databases">
        <title>Genomic Encyclopedia of Type Strains, Phase III (KMG-III): the genomes of soil and plant-associated and newly described type strains.</title>
        <authorList>
            <person name="Whitman W."/>
        </authorList>
    </citation>
    <scope>NUCLEOTIDE SEQUENCE [LARGE SCALE GENOMIC DNA]</scope>
    <source>
        <strain evidence="5 6">CECT 4462</strain>
    </source>
</reference>
<dbReference type="Proteomes" id="UP000549250">
    <property type="component" value="Unassembled WGS sequence"/>
</dbReference>
<dbReference type="InterPro" id="IPR008201">
    <property type="entry name" value="HepT-like"/>
</dbReference>
<dbReference type="NCBIfam" id="NF047751">
    <property type="entry name" value="HepT_toxin"/>
    <property type="match status" value="1"/>
</dbReference>
<dbReference type="Gene3D" id="1.20.120.580">
    <property type="entry name" value="bsu32300-like"/>
    <property type="match status" value="1"/>
</dbReference>
<evidence type="ECO:0000256" key="1">
    <source>
        <dbReference type="ARBA" id="ARBA00022649"/>
    </source>
</evidence>
<sequence length="145" mass="16311">MDRLIIEKKLDSLQRCLERIRSKAPLDVASLIRDLDLQDVLVLNLTRAVQLCVDIAVHILTERRQPPPETMGRAFELLAQENLLDPALAQRLKKSVGFRNLAVHNYEAINWAIVHSIATRNLKDFDDFARSVIATALTGSGDRDG</sequence>
<organism evidence="5 6">
    <name type="scientific">Azomonas macrocytogenes</name>
    <name type="common">Azotobacter macrocytogenes</name>
    <dbReference type="NCBI Taxonomy" id="69962"/>
    <lineage>
        <taxon>Bacteria</taxon>
        <taxon>Pseudomonadati</taxon>
        <taxon>Pseudomonadota</taxon>
        <taxon>Gammaproteobacteria</taxon>
        <taxon>Pseudomonadales</taxon>
        <taxon>Pseudomonadaceae</taxon>
        <taxon>Azomonas</taxon>
    </lineage>
</organism>
<proteinExistence type="inferred from homology"/>
<dbReference type="GO" id="GO:0016787">
    <property type="term" value="F:hydrolase activity"/>
    <property type="evidence" value="ECO:0007669"/>
    <property type="project" value="UniProtKB-KW"/>
</dbReference>
<evidence type="ECO:0000256" key="2">
    <source>
        <dbReference type="ARBA" id="ARBA00022722"/>
    </source>
</evidence>
<dbReference type="InterPro" id="IPR052379">
    <property type="entry name" value="Type_VII_TA_RNase"/>
</dbReference>
<keyword evidence="2" id="KW-0540">Nuclease</keyword>
<keyword evidence="3" id="KW-0378">Hydrolase</keyword>
<dbReference type="RefSeq" id="WP_183167031.1">
    <property type="nucleotide sequence ID" value="NZ_JACHXI010000012.1"/>
</dbReference>
<evidence type="ECO:0000313" key="5">
    <source>
        <dbReference type="EMBL" id="MBB3104140.1"/>
    </source>
</evidence>